<feature type="region of interest" description="Disordered" evidence="9">
    <location>
        <begin position="730"/>
        <end position="767"/>
    </location>
</feature>
<dbReference type="InterPro" id="IPR011805">
    <property type="entry name" value="RNase_R"/>
</dbReference>
<dbReference type="GO" id="GO:0003723">
    <property type="term" value="F:RNA binding"/>
    <property type="evidence" value="ECO:0007669"/>
    <property type="project" value="UniProtKB-UniRule"/>
</dbReference>
<dbReference type="Proteomes" id="UP000698963">
    <property type="component" value="Unassembled WGS sequence"/>
</dbReference>
<evidence type="ECO:0000256" key="2">
    <source>
        <dbReference type="ARBA" id="ARBA00004496"/>
    </source>
</evidence>
<comment type="similarity">
    <text evidence="8">Belongs to the RNR ribonuclease family. RNase R subfamily.</text>
</comment>
<dbReference type="HAMAP" id="MF_01895">
    <property type="entry name" value="RNase_R"/>
    <property type="match status" value="1"/>
</dbReference>
<evidence type="ECO:0000256" key="8">
    <source>
        <dbReference type="HAMAP-Rule" id="MF_01895"/>
    </source>
</evidence>
<protein>
    <recommendedName>
        <fullName evidence="8">Ribonuclease R</fullName>
        <shortName evidence="8">RNase R</shortName>
        <ecNumber evidence="8">3.1.13.1</ecNumber>
    </recommendedName>
</protein>
<dbReference type="InterPro" id="IPR013223">
    <property type="entry name" value="RNase_B_OB_dom"/>
</dbReference>
<dbReference type="Pfam" id="PF00773">
    <property type="entry name" value="RNB"/>
    <property type="match status" value="1"/>
</dbReference>
<dbReference type="Pfam" id="PF08206">
    <property type="entry name" value="OB_RNB"/>
    <property type="match status" value="1"/>
</dbReference>
<keyword evidence="3 8" id="KW-0963">Cytoplasm</keyword>
<dbReference type="RefSeq" id="WP_304120901.1">
    <property type="nucleotide sequence ID" value="NZ_DYZA01000048.1"/>
</dbReference>
<evidence type="ECO:0000313" key="12">
    <source>
        <dbReference type="Proteomes" id="UP000698963"/>
    </source>
</evidence>
<dbReference type="EC" id="3.1.13.1" evidence="8"/>
<keyword evidence="4 8" id="KW-0540">Nuclease</keyword>
<organism evidence="11 12">
    <name type="scientific">Mailhella massiliensis</name>
    <dbReference type="NCBI Taxonomy" id="1903261"/>
    <lineage>
        <taxon>Bacteria</taxon>
        <taxon>Pseudomonadati</taxon>
        <taxon>Thermodesulfobacteriota</taxon>
        <taxon>Desulfovibrionia</taxon>
        <taxon>Desulfovibrionales</taxon>
        <taxon>Desulfovibrionaceae</taxon>
        <taxon>Mailhella</taxon>
    </lineage>
</organism>
<dbReference type="EMBL" id="DYZA01000048">
    <property type="protein sequence ID" value="HJD96527.1"/>
    <property type="molecule type" value="Genomic_DNA"/>
</dbReference>
<dbReference type="Gene3D" id="2.40.50.140">
    <property type="entry name" value="Nucleic acid-binding proteins"/>
    <property type="match status" value="2"/>
</dbReference>
<comment type="caution">
    <text evidence="11">The sequence shown here is derived from an EMBL/GenBank/DDBJ whole genome shotgun (WGS) entry which is preliminary data.</text>
</comment>
<dbReference type="NCBIfam" id="TIGR00358">
    <property type="entry name" value="3_prime_RNase"/>
    <property type="match status" value="1"/>
</dbReference>
<gene>
    <name evidence="8 11" type="primary">rnr</name>
    <name evidence="11" type="ORF">K8W16_02630</name>
</gene>
<keyword evidence="5 8" id="KW-0378">Hydrolase</keyword>
<dbReference type="GO" id="GO:0006402">
    <property type="term" value="P:mRNA catabolic process"/>
    <property type="evidence" value="ECO:0007669"/>
    <property type="project" value="TreeGrafter"/>
</dbReference>
<reference evidence="11" key="2">
    <citation type="submission" date="2021-09" db="EMBL/GenBank/DDBJ databases">
        <authorList>
            <person name="Gilroy R."/>
        </authorList>
    </citation>
    <scope>NUCLEOTIDE SEQUENCE</scope>
    <source>
        <strain evidence="11">ChiGjej2B2-19336</strain>
    </source>
</reference>
<dbReference type="InterPro" id="IPR003029">
    <property type="entry name" value="S1_domain"/>
</dbReference>
<dbReference type="CDD" id="cd04471">
    <property type="entry name" value="S1_RNase_R"/>
    <property type="match status" value="1"/>
</dbReference>
<evidence type="ECO:0000256" key="3">
    <source>
        <dbReference type="ARBA" id="ARBA00022490"/>
    </source>
</evidence>
<comment type="catalytic activity">
    <reaction evidence="1 8">
        <text>Exonucleolytic cleavage in the 3'- to 5'-direction to yield nucleoside 5'-phosphates.</text>
        <dbReference type="EC" id="3.1.13.1"/>
    </reaction>
</comment>
<evidence type="ECO:0000259" key="10">
    <source>
        <dbReference type="PROSITE" id="PS50126"/>
    </source>
</evidence>
<evidence type="ECO:0000256" key="4">
    <source>
        <dbReference type="ARBA" id="ARBA00022722"/>
    </source>
</evidence>
<dbReference type="PROSITE" id="PS50126">
    <property type="entry name" value="S1"/>
    <property type="match status" value="1"/>
</dbReference>
<feature type="region of interest" description="Disordered" evidence="9">
    <location>
        <begin position="813"/>
        <end position="1050"/>
    </location>
</feature>
<dbReference type="AlphaFoldDB" id="A0A921DS28"/>
<dbReference type="InterPro" id="IPR001900">
    <property type="entry name" value="RNase_II/R"/>
</dbReference>
<sequence length="1050" mass="119726">MKKRVEQFDGEQLFSLLEKAGRPLRLDDILRLGAYSRRLKRDILEELHGLAREGEVVRLEGGSFVVAGKLKTRRGVLSVQRSGAAFVTPEDAAARAGQDIYVAPEHVGDAWNGDLVEVMLLPMKRGARRGQEGRVVAVVRRGQTEIVARVLREGAAEHTVVCRPADARLGFDVIADVSALEKNPGEQELLRIAMGEKLEEGGSRPLWAGKAVASLGLENDAEVQERFTKLNNGIPMEFPDNVVAEAEAAARGDDRAGLADLRGEMLVTIDGEDARDFDDAVCVCRTAEGWRLLVAIADVSYYVRPRTALDREARERGNSYYFPLSVEPMLPEALCNGVCSLRPREERRCMAVDMALDEQGNMVETRFTNAVMISRARLTYREVQAALDHPGGEAALALEERAPGVPAMLEDAARLAGVLMERRRRQGALDFDLPEAEFVVEREGESSRVTGIHNRERLFSHRLIEAFMVRANEAVAEFLARHNAPFLYRVHPSPGPDRLEELYHALRGTDADLPLPRAARAGTPVWLPHVLEAAAGTDQAFIVNRLALRSMMQARYSPEEDGHFGLASACYCHFTSPIRRYADLVNHRALRYVLGLDTGGAIPAGHKLLEVAEQCNGRERAAADAEREINRRMGCLLLQGRTGEYFGGVISGVMNFGFFVELDGMPVEGMVRVETLGRDYYVFDEERQELRGEHSGEVFRLGQRVTVKLAGVHVGRLEIDLEYKKEDEEGRRPFRRRRDEREPGSFEGKEGGERRTGRRAFAGRKGFRPRREEKELKRRLRYASDRWGEDDSDEERRDFRGREAGAWRRERPFRGEEREDDAPFARGHGFKKSFRPGKKHFEQEGDVPSRDEGRPFRRREERPAFEEGGERRFSRRGGEERAFRPERPRFREGESRFEEEEFSPREGRSFRPRRGEVRFGREDGPAREGGRGEHRSRFVREMREEGDARGERSFRRHEEHPCFEEKGERRFSRRGGEERNFRPSRPRFEEGKKSRFHDEKGRSFHEHDPHGRRPVRGHEEREAFHGAPDDFFAIKTDPESPVHRFGKRRK</sequence>
<comment type="subcellular location">
    <subcellularLocation>
        <location evidence="2 8">Cytoplasm</location>
    </subcellularLocation>
</comment>
<comment type="function">
    <text evidence="8">3'-5' exoribonuclease that releases 5'-nucleoside monophosphates and is involved in maturation of structured RNAs.</text>
</comment>
<feature type="compositionally biased region" description="Basic and acidic residues" evidence="9">
    <location>
        <begin position="839"/>
        <end position="1028"/>
    </location>
</feature>
<dbReference type="PANTHER" id="PTHR23355:SF9">
    <property type="entry name" value="DIS3-LIKE EXONUCLEASE 2"/>
    <property type="match status" value="1"/>
</dbReference>
<feature type="domain" description="S1 motif" evidence="10">
    <location>
        <begin position="643"/>
        <end position="724"/>
    </location>
</feature>
<dbReference type="InterPro" id="IPR012340">
    <property type="entry name" value="NA-bd_OB-fold"/>
</dbReference>
<evidence type="ECO:0000256" key="5">
    <source>
        <dbReference type="ARBA" id="ARBA00022801"/>
    </source>
</evidence>
<accession>A0A921DS28</accession>
<evidence type="ECO:0000313" key="11">
    <source>
        <dbReference type="EMBL" id="HJD96527.1"/>
    </source>
</evidence>
<name>A0A921DS28_9BACT</name>
<dbReference type="InterPro" id="IPR004476">
    <property type="entry name" value="RNase_II/RNase_R"/>
</dbReference>
<feature type="compositionally biased region" description="Basic and acidic residues" evidence="9">
    <location>
        <begin position="730"/>
        <end position="755"/>
    </location>
</feature>
<dbReference type="SMART" id="SM00955">
    <property type="entry name" value="RNB"/>
    <property type="match status" value="1"/>
</dbReference>
<dbReference type="InterPro" id="IPR050180">
    <property type="entry name" value="RNR_Ribonuclease"/>
</dbReference>
<dbReference type="PANTHER" id="PTHR23355">
    <property type="entry name" value="RIBONUCLEASE"/>
    <property type="match status" value="1"/>
</dbReference>
<evidence type="ECO:0000256" key="6">
    <source>
        <dbReference type="ARBA" id="ARBA00022839"/>
    </source>
</evidence>
<keyword evidence="7 8" id="KW-0694">RNA-binding</keyword>
<dbReference type="SMART" id="SM00316">
    <property type="entry name" value="S1"/>
    <property type="match status" value="1"/>
</dbReference>
<evidence type="ECO:0000256" key="1">
    <source>
        <dbReference type="ARBA" id="ARBA00001849"/>
    </source>
</evidence>
<feature type="compositionally biased region" description="Basic residues" evidence="9">
    <location>
        <begin position="756"/>
        <end position="767"/>
    </location>
</feature>
<reference evidence="11" key="1">
    <citation type="journal article" date="2021" name="PeerJ">
        <title>Extensive microbial diversity within the chicken gut microbiome revealed by metagenomics and culture.</title>
        <authorList>
            <person name="Gilroy R."/>
            <person name="Ravi A."/>
            <person name="Getino M."/>
            <person name="Pursley I."/>
            <person name="Horton D.L."/>
            <person name="Alikhan N.F."/>
            <person name="Baker D."/>
            <person name="Gharbi K."/>
            <person name="Hall N."/>
            <person name="Watson M."/>
            <person name="Adriaenssens E.M."/>
            <person name="Foster-Nyarko E."/>
            <person name="Jarju S."/>
            <person name="Secka A."/>
            <person name="Antonio M."/>
            <person name="Oren A."/>
            <person name="Chaudhuri R.R."/>
            <person name="La Ragione R."/>
            <person name="Hildebrand F."/>
            <person name="Pallen M.J."/>
        </authorList>
    </citation>
    <scope>NUCLEOTIDE SEQUENCE</scope>
    <source>
        <strain evidence="11">ChiGjej2B2-19336</strain>
    </source>
</reference>
<keyword evidence="6 8" id="KW-0269">Exonuclease</keyword>
<dbReference type="Pfam" id="PF00575">
    <property type="entry name" value="S1"/>
    <property type="match status" value="1"/>
</dbReference>
<proteinExistence type="inferred from homology"/>
<dbReference type="GO" id="GO:0005829">
    <property type="term" value="C:cytosol"/>
    <property type="evidence" value="ECO:0007669"/>
    <property type="project" value="TreeGrafter"/>
</dbReference>
<dbReference type="NCBIfam" id="TIGR02063">
    <property type="entry name" value="RNase_R"/>
    <property type="match status" value="1"/>
</dbReference>
<feature type="compositionally biased region" description="Basic residues" evidence="9">
    <location>
        <begin position="828"/>
        <end position="838"/>
    </location>
</feature>
<dbReference type="SUPFAM" id="SSF50249">
    <property type="entry name" value="Nucleic acid-binding proteins"/>
    <property type="match status" value="3"/>
</dbReference>
<dbReference type="GO" id="GO:0008859">
    <property type="term" value="F:exoribonuclease II activity"/>
    <property type="evidence" value="ECO:0007669"/>
    <property type="project" value="UniProtKB-UniRule"/>
</dbReference>
<evidence type="ECO:0000256" key="9">
    <source>
        <dbReference type="SAM" id="MobiDB-lite"/>
    </source>
</evidence>
<evidence type="ECO:0000256" key="7">
    <source>
        <dbReference type="ARBA" id="ARBA00022884"/>
    </source>
</evidence>
<feature type="compositionally biased region" description="Basic and acidic residues" evidence="9">
    <location>
        <begin position="813"/>
        <end position="823"/>
    </location>
</feature>